<proteinExistence type="predicted"/>
<accession>U9TKU4</accession>
<evidence type="ECO:0000313" key="1">
    <source>
        <dbReference type="EMBL" id="ESA06928.1"/>
    </source>
</evidence>
<dbReference type="HOGENOM" id="CLU_2905301_0_0_1"/>
<sequence length="62" mass="7153">MIKLIGELQNCGSLTAIQLQICNILMAFPYYLHIRQDILDIKYILVQFTICLQIISSSHNEI</sequence>
<dbReference type="AlphaFoldDB" id="U9TKU4"/>
<reference evidence="1" key="1">
    <citation type="submission" date="2013-07" db="EMBL/GenBank/DDBJ databases">
        <title>The genome of an arbuscular mycorrhizal fungus provides insights into the evolution of the oldest plant symbiosis.</title>
        <authorList>
            <consortium name="DOE Joint Genome Institute"/>
            <person name="Tisserant E."/>
            <person name="Malbreil M."/>
            <person name="Kuo A."/>
            <person name="Kohler A."/>
            <person name="Symeonidi A."/>
            <person name="Balestrini R."/>
            <person name="Charron P."/>
            <person name="Duensing N."/>
            <person name="Frei-dit-Frey N."/>
            <person name="Gianinazzi-Pearson V."/>
            <person name="Gilbert B."/>
            <person name="Handa Y."/>
            <person name="Hijri M."/>
            <person name="Kaul R."/>
            <person name="Kawaguchi M."/>
            <person name="Krajinski F."/>
            <person name="Lammers P."/>
            <person name="Lapierre D."/>
            <person name="Masclaux F.G."/>
            <person name="Murat C."/>
            <person name="Morin E."/>
            <person name="Ndikumana S."/>
            <person name="Pagni M."/>
            <person name="Petitpierre D."/>
            <person name="Requena N."/>
            <person name="Rosikiewicz P."/>
            <person name="Riley R."/>
            <person name="Saito K."/>
            <person name="San Clemente H."/>
            <person name="Shapiro H."/>
            <person name="van Tuinen D."/>
            <person name="Becard G."/>
            <person name="Bonfante P."/>
            <person name="Paszkowski U."/>
            <person name="Shachar-Hill Y."/>
            <person name="Young J.P."/>
            <person name="Sanders I.R."/>
            <person name="Henrissat B."/>
            <person name="Rensing S.A."/>
            <person name="Grigoriev I.V."/>
            <person name="Corradi N."/>
            <person name="Roux C."/>
            <person name="Martin F."/>
        </authorList>
    </citation>
    <scope>NUCLEOTIDE SEQUENCE</scope>
    <source>
        <strain evidence="1">DAOM 197198</strain>
    </source>
</reference>
<gene>
    <name evidence="1" type="ORF">GLOINDRAFT_33529</name>
</gene>
<dbReference type="EMBL" id="KI290967">
    <property type="protein sequence ID" value="ESA06928.1"/>
    <property type="molecule type" value="Genomic_DNA"/>
</dbReference>
<name>U9TKU4_RHIID</name>
<organism evidence="1">
    <name type="scientific">Rhizophagus irregularis (strain DAOM 181602 / DAOM 197198 / MUCL 43194)</name>
    <name type="common">Arbuscular mycorrhizal fungus</name>
    <name type="synonym">Glomus intraradices</name>
    <dbReference type="NCBI Taxonomy" id="747089"/>
    <lineage>
        <taxon>Eukaryota</taxon>
        <taxon>Fungi</taxon>
        <taxon>Fungi incertae sedis</taxon>
        <taxon>Mucoromycota</taxon>
        <taxon>Glomeromycotina</taxon>
        <taxon>Glomeromycetes</taxon>
        <taxon>Glomerales</taxon>
        <taxon>Glomeraceae</taxon>
        <taxon>Rhizophagus</taxon>
    </lineage>
</organism>
<protein>
    <submittedName>
        <fullName evidence="1">Uncharacterized protein</fullName>
    </submittedName>
</protein>